<protein>
    <submittedName>
        <fullName evidence="3">Type II secretion system protein GspI</fullName>
    </submittedName>
</protein>
<evidence type="ECO:0000259" key="2">
    <source>
        <dbReference type="Pfam" id="PF02501"/>
    </source>
</evidence>
<dbReference type="GO" id="GO:0015627">
    <property type="term" value="C:type II protein secretion system complex"/>
    <property type="evidence" value="ECO:0007669"/>
    <property type="project" value="InterPro"/>
</dbReference>
<dbReference type="Pfam" id="PF02501">
    <property type="entry name" value="T2SSI"/>
    <property type="match status" value="1"/>
</dbReference>
<proteinExistence type="predicted"/>
<dbReference type="GO" id="GO:0015628">
    <property type="term" value="P:protein secretion by the type II secretion system"/>
    <property type="evidence" value="ECO:0007669"/>
    <property type="project" value="InterPro"/>
</dbReference>
<comment type="subcellular location">
    <subcellularLocation>
        <location evidence="1">Membrane</location>
    </subcellularLocation>
</comment>
<dbReference type="EMBL" id="PIDR01002410">
    <property type="protein sequence ID" value="PLO51158.1"/>
    <property type="molecule type" value="Genomic_DNA"/>
</dbReference>
<feature type="domain" description="Type II secretion system protein GspI C-terminal" evidence="2">
    <location>
        <begin position="1"/>
        <end position="40"/>
    </location>
</feature>
<dbReference type="AlphaFoldDB" id="A0A2J5NBK3"/>
<evidence type="ECO:0000313" key="4">
    <source>
        <dbReference type="Proteomes" id="UP000234667"/>
    </source>
</evidence>
<dbReference type="InterPro" id="IPR003413">
    <property type="entry name" value="T2SS_GspI_C"/>
</dbReference>
<evidence type="ECO:0000313" key="3">
    <source>
        <dbReference type="EMBL" id="PLO51158.1"/>
    </source>
</evidence>
<dbReference type="InterPro" id="IPR045584">
    <property type="entry name" value="Pilin-like"/>
</dbReference>
<dbReference type="SUPFAM" id="SSF54523">
    <property type="entry name" value="Pili subunits"/>
    <property type="match status" value="1"/>
</dbReference>
<reference evidence="3 4" key="2">
    <citation type="submission" date="2018-01" db="EMBL/GenBank/DDBJ databases">
        <title>Genomic study of Klebsiella pneumoniae.</title>
        <authorList>
            <person name="Yang Y."/>
            <person name="Bicalho R."/>
        </authorList>
    </citation>
    <scope>NUCLEOTIDE SEQUENCE [LARGE SCALE GENOMIC DNA]</scope>
    <source>
        <strain evidence="3 4">A10</strain>
    </source>
</reference>
<accession>A0A2J5NBK3</accession>
<feature type="non-terminal residue" evidence="3">
    <location>
        <position position="1"/>
    </location>
</feature>
<comment type="caution">
    <text evidence="3">The sequence shown here is derived from an EMBL/GenBank/DDBJ whole genome shotgun (WGS) entry which is preliminary data.</text>
</comment>
<organism evidence="3 4">
    <name type="scientific">Klebsiella michiganensis</name>
    <dbReference type="NCBI Taxonomy" id="1134687"/>
    <lineage>
        <taxon>Bacteria</taxon>
        <taxon>Pseudomonadati</taxon>
        <taxon>Pseudomonadota</taxon>
        <taxon>Gammaproteobacteria</taxon>
        <taxon>Enterobacterales</taxon>
        <taxon>Enterobacteriaceae</taxon>
        <taxon>Klebsiella/Raoultella group</taxon>
        <taxon>Klebsiella</taxon>
    </lineage>
</organism>
<dbReference type="Gene3D" id="3.30.1300.30">
    <property type="entry name" value="GSPII I/J protein-like"/>
    <property type="match status" value="1"/>
</dbReference>
<evidence type="ECO:0000256" key="1">
    <source>
        <dbReference type="ARBA" id="ARBA00004370"/>
    </source>
</evidence>
<dbReference type="GO" id="GO:0016020">
    <property type="term" value="C:membrane"/>
    <property type="evidence" value="ECO:0007669"/>
    <property type="project" value="UniProtKB-SubCell"/>
</dbReference>
<dbReference type="Proteomes" id="UP000234667">
    <property type="component" value="Unassembled WGS sequence"/>
</dbReference>
<reference evidence="3 4" key="1">
    <citation type="submission" date="2017-11" db="EMBL/GenBank/DDBJ databases">
        <authorList>
            <person name="Han C.G."/>
        </authorList>
    </citation>
    <scope>NUCLEOTIDE SEQUENCE [LARGE SCALE GENOMIC DNA]</scope>
    <source>
        <strain evidence="3 4">A10</strain>
    </source>
</reference>
<name>A0A2J5NBK3_9ENTR</name>
<sequence length="43" mass="5181">EWYLSWQGVDTEFSQLRALDIEVRRHKQDTAAIFSLRSYVVHE</sequence>
<gene>
    <name evidence="3" type="ORF">CWN49_37950</name>
</gene>